<protein>
    <recommendedName>
        <fullName evidence="2">Sialidase domain-containing protein</fullName>
    </recommendedName>
</protein>
<evidence type="ECO:0008006" key="2">
    <source>
        <dbReference type="Google" id="ProtNLM"/>
    </source>
</evidence>
<name>A0A7S4B4K5_CHRCT</name>
<proteinExistence type="predicted"/>
<organism evidence="1">
    <name type="scientific">Chrysotila carterae</name>
    <name type="common">Marine alga</name>
    <name type="synonym">Syracosphaera carterae</name>
    <dbReference type="NCBI Taxonomy" id="13221"/>
    <lineage>
        <taxon>Eukaryota</taxon>
        <taxon>Haptista</taxon>
        <taxon>Haptophyta</taxon>
        <taxon>Prymnesiophyceae</taxon>
        <taxon>Isochrysidales</taxon>
        <taxon>Isochrysidaceae</taxon>
        <taxon>Chrysotila</taxon>
    </lineage>
</organism>
<evidence type="ECO:0000313" key="1">
    <source>
        <dbReference type="EMBL" id="CAE0753872.1"/>
    </source>
</evidence>
<accession>A0A7S4B4K5</accession>
<dbReference type="AlphaFoldDB" id="A0A7S4B4K5"/>
<reference evidence="1" key="1">
    <citation type="submission" date="2021-01" db="EMBL/GenBank/DDBJ databases">
        <authorList>
            <person name="Corre E."/>
            <person name="Pelletier E."/>
            <person name="Niang G."/>
            <person name="Scheremetjew M."/>
            <person name="Finn R."/>
            <person name="Kale V."/>
            <person name="Holt S."/>
            <person name="Cochrane G."/>
            <person name="Meng A."/>
            <person name="Brown T."/>
            <person name="Cohen L."/>
        </authorList>
    </citation>
    <scope>NUCLEOTIDE SEQUENCE</scope>
    <source>
        <strain evidence="1">CCMP645</strain>
    </source>
</reference>
<sequence length="431" mass="48276">MATKVIAHIRSEAEFNLQRFGSQSPSNPGSCLCARMSLDIVRTRVPAASEIELTRGATWTDYSLIECGSPQIPRLCLIFRTDPKSSDLQYAVSSDGVHFKLKPMSLFHDTSSLEQSPHAISSNIAFVRTTLEGHGEYLMLGGQGERGRFGRLGYVQPPAIHLMRGHGWPYHPSRYSIVHHVINSSYPTGCVDFRQSRIPWAQYASWARTGKPLAEPGCAFDGRLSVVVRQATRKPQLRLYMPAHFYEKRVAKGRFVQTTYSEDMGTTWKQWQGIQINGIAPFSVDIHHFHVQTNPVHNASLIAIYPITTPPYACIGLSFSLDGLEFSSPSQLFNSSIGWSTEDGDLQKQIEWRNEDHPVSGVVLRGDHVWFYIHRAVPRESLRTLGTPDNAETDREALVMRFSISVTELTQLYGHHLGTLNHTSADVGNTN</sequence>
<dbReference type="EMBL" id="HBIZ01010876">
    <property type="protein sequence ID" value="CAE0753872.1"/>
    <property type="molecule type" value="Transcribed_RNA"/>
</dbReference>
<gene>
    <name evidence="1" type="ORF">PCAR00345_LOCUS6459</name>
</gene>